<evidence type="ECO:0000259" key="1">
    <source>
        <dbReference type="Pfam" id="PF05118"/>
    </source>
</evidence>
<protein>
    <submittedName>
        <fullName evidence="2">Aspartyl/asparaginyl beta-hydroxylase domain-containing protein</fullName>
    </submittedName>
</protein>
<dbReference type="KEGG" id="fse:DI487_15650"/>
<dbReference type="SUPFAM" id="SSF51197">
    <property type="entry name" value="Clavaminate synthase-like"/>
    <property type="match status" value="1"/>
</dbReference>
<reference evidence="2 3" key="1">
    <citation type="submission" date="2018-05" db="EMBL/GenBank/DDBJ databases">
        <title>Flavobacterium sp. MEBiC07310.</title>
        <authorList>
            <person name="Baek K."/>
        </authorList>
    </citation>
    <scope>NUCLEOTIDE SEQUENCE [LARGE SCALE GENOMIC DNA]</scope>
    <source>
        <strain evidence="2 3">MEBiC07310</strain>
    </source>
</reference>
<evidence type="ECO:0000313" key="2">
    <source>
        <dbReference type="EMBL" id="AWM15148.1"/>
    </source>
</evidence>
<dbReference type="RefSeq" id="WP_109570486.1">
    <property type="nucleotide sequence ID" value="NZ_CP029463.1"/>
</dbReference>
<keyword evidence="3" id="KW-1185">Reference proteome</keyword>
<accession>A0A2U8QYH0</accession>
<dbReference type="Proteomes" id="UP000245429">
    <property type="component" value="Chromosome"/>
</dbReference>
<dbReference type="OrthoDB" id="1441538at2"/>
<dbReference type="Pfam" id="PF05118">
    <property type="entry name" value="Asp_Arg_Hydrox"/>
    <property type="match status" value="1"/>
</dbReference>
<feature type="domain" description="Aspartyl/asparaginy/proline hydroxylase" evidence="1">
    <location>
        <begin position="18"/>
        <end position="177"/>
    </location>
</feature>
<evidence type="ECO:0000313" key="3">
    <source>
        <dbReference type="Proteomes" id="UP000245429"/>
    </source>
</evidence>
<sequence length="231" mass="26837">MDNLVRYIKFPIQWDPERLQKDLQKITNHQWKPHYNTNDYDGDWSSIALVSQGGKSENINAFPIGTEKATYTEIMASCFYLKEVIDSFAFEKTTVRLLRLAAGASVKPHTDNCLGYEDGYFRIHIPIITNEHVEFILDGQRLQMNKGECWYIDANFTHSVANNGAQDRIHLVIDGIRNEWTDKLFFQQASEEQFIRPIPELKDNEKQLMIEELKKMNTPVANQIIAELLKK</sequence>
<name>A0A2U8QYH0_9FLAO</name>
<proteinExistence type="predicted"/>
<dbReference type="InterPro" id="IPR027443">
    <property type="entry name" value="IPNS-like_sf"/>
</dbReference>
<dbReference type="AlphaFoldDB" id="A0A2U8QYH0"/>
<dbReference type="InterPro" id="IPR007803">
    <property type="entry name" value="Asp/Arg/Pro-Hydrxlase"/>
</dbReference>
<organism evidence="2 3">
    <name type="scientific">Flavobacterium sediminis</name>
    <dbReference type="NCBI Taxonomy" id="2201181"/>
    <lineage>
        <taxon>Bacteria</taxon>
        <taxon>Pseudomonadati</taxon>
        <taxon>Bacteroidota</taxon>
        <taxon>Flavobacteriia</taxon>
        <taxon>Flavobacteriales</taxon>
        <taxon>Flavobacteriaceae</taxon>
        <taxon>Flavobacterium</taxon>
    </lineage>
</organism>
<dbReference type="EMBL" id="CP029463">
    <property type="protein sequence ID" value="AWM15148.1"/>
    <property type="molecule type" value="Genomic_DNA"/>
</dbReference>
<gene>
    <name evidence="2" type="ORF">DI487_15650</name>
</gene>
<dbReference type="Gene3D" id="2.60.120.330">
    <property type="entry name" value="B-lactam Antibiotic, Isopenicillin N Synthase, Chain"/>
    <property type="match status" value="1"/>
</dbReference>